<reference evidence="2" key="2">
    <citation type="submission" date="2020-02" db="EMBL/GenBank/DDBJ databases">
        <title>Esox lucius (northern pike) genome, fEsoLuc1, primary haplotype.</title>
        <authorList>
            <person name="Myers G."/>
            <person name="Karagic N."/>
            <person name="Meyer A."/>
            <person name="Pippel M."/>
            <person name="Reichard M."/>
            <person name="Winkler S."/>
            <person name="Tracey A."/>
            <person name="Sims Y."/>
            <person name="Howe K."/>
            <person name="Rhie A."/>
            <person name="Formenti G."/>
            <person name="Durbin R."/>
            <person name="Fedrigo O."/>
            <person name="Jarvis E.D."/>
        </authorList>
    </citation>
    <scope>NUCLEOTIDE SEQUENCE [LARGE SCALE GENOMIC DNA]</scope>
</reference>
<dbReference type="Proteomes" id="UP000265140">
    <property type="component" value="Chromosome 6"/>
</dbReference>
<organism evidence="2 3">
    <name type="scientific">Esox lucius</name>
    <name type="common">Northern pike</name>
    <dbReference type="NCBI Taxonomy" id="8010"/>
    <lineage>
        <taxon>Eukaryota</taxon>
        <taxon>Metazoa</taxon>
        <taxon>Chordata</taxon>
        <taxon>Craniata</taxon>
        <taxon>Vertebrata</taxon>
        <taxon>Euteleostomi</taxon>
        <taxon>Actinopterygii</taxon>
        <taxon>Neopterygii</taxon>
        <taxon>Teleostei</taxon>
        <taxon>Protacanthopterygii</taxon>
        <taxon>Esociformes</taxon>
        <taxon>Esocidae</taxon>
        <taxon>Esox</taxon>
    </lineage>
</organism>
<feature type="transmembrane region" description="Helical" evidence="1">
    <location>
        <begin position="36"/>
        <end position="57"/>
    </location>
</feature>
<proteinExistence type="predicted"/>
<evidence type="ECO:0000313" key="2">
    <source>
        <dbReference type="Ensembl" id="ENSELUP00000027870.3"/>
    </source>
</evidence>
<dbReference type="AlphaFoldDB" id="A0A3P8ZGP7"/>
<evidence type="ECO:0000313" key="3">
    <source>
        <dbReference type="Proteomes" id="UP000265140"/>
    </source>
</evidence>
<keyword evidence="1" id="KW-0472">Membrane</keyword>
<keyword evidence="3" id="KW-1185">Reference proteome</keyword>
<dbReference type="InParanoid" id="A0A3P8ZGP7"/>
<sequence length="62" mass="7393">MLKWNYSCPVCLCFTIWGEVRVIMMPMMSFSALQYLFINFCLDIVCLMIYLLSFFQIEMDVS</sequence>
<dbReference type="Ensembl" id="ENSELUT00000014977.3">
    <property type="protein sequence ID" value="ENSELUP00000027870.3"/>
    <property type="gene ID" value="ENSELUG00000004177.3"/>
</dbReference>
<dbReference type="Bgee" id="ENSELUG00000004177">
    <property type="expression patterns" value="Expressed in spleen and 10 other cell types or tissues"/>
</dbReference>
<protein>
    <submittedName>
        <fullName evidence="2">Uncharacterized protein</fullName>
    </submittedName>
</protein>
<keyword evidence="1" id="KW-1133">Transmembrane helix</keyword>
<keyword evidence="1" id="KW-0812">Transmembrane</keyword>
<reference evidence="2" key="4">
    <citation type="submission" date="2025-09" db="UniProtKB">
        <authorList>
            <consortium name="Ensembl"/>
        </authorList>
    </citation>
    <scope>IDENTIFICATION</scope>
</reference>
<accession>A0A3P8ZGP7</accession>
<evidence type="ECO:0000256" key="1">
    <source>
        <dbReference type="SAM" id="Phobius"/>
    </source>
</evidence>
<reference evidence="3" key="1">
    <citation type="journal article" date="2014" name="PLoS ONE">
        <title>The genome and linkage map of the northern pike (Esox lucius): conserved synteny revealed between the salmonid sister group and the Neoteleostei.</title>
        <authorList>
            <person name="Rondeau E.B."/>
            <person name="Minkley D.R."/>
            <person name="Leong J.S."/>
            <person name="Messmer A.M."/>
            <person name="Jantzen J.R."/>
            <person name="von Schalburg K.R."/>
            <person name="Lemon C."/>
            <person name="Bird N.H."/>
            <person name="Koop B.F."/>
        </authorList>
    </citation>
    <scope>NUCLEOTIDE SEQUENCE</scope>
</reference>
<reference evidence="2" key="3">
    <citation type="submission" date="2025-08" db="UniProtKB">
        <authorList>
            <consortium name="Ensembl"/>
        </authorList>
    </citation>
    <scope>IDENTIFICATION</scope>
</reference>
<name>A0A3P8ZGP7_ESOLU</name>